<keyword evidence="5 7" id="KW-0472">Membrane</keyword>
<dbReference type="InterPro" id="IPR023996">
    <property type="entry name" value="TonB-dep_OMP_SusC/RagA"/>
</dbReference>
<keyword evidence="10" id="KW-0675">Receptor</keyword>
<dbReference type="InterPro" id="IPR023997">
    <property type="entry name" value="TonB-dep_OMP_SusC/RagA_CS"/>
</dbReference>
<gene>
    <name evidence="10" type="ORF">DSL64_03990</name>
</gene>
<evidence type="ECO:0000256" key="8">
    <source>
        <dbReference type="SAM" id="MobiDB-lite"/>
    </source>
</evidence>
<dbReference type="Pfam" id="PF13715">
    <property type="entry name" value="CarbopepD_reg_2"/>
    <property type="match status" value="1"/>
</dbReference>
<dbReference type="NCBIfam" id="TIGR04057">
    <property type="entry name" value="SusC_RagA_signa"/>
    <property type="match status" value="1"/>
</dbReference>
<keyword evidence="6 7" id="KW-0998">Cell outer membrane</keyword>
<dbReference type="SUPFAM" id="SSF56935">
    <property type="entry name" value="Porins"/>
    <property type="match status" value="1"/>
</dbReference>
<dbReference type="InterPro" id="IPR008969">
    <property type="entry name" value="CarboxyPept-like_regulatory"/>
</dbReference>
<evidence type="ECO:0000256" key="2">
    <source>
        <dbReference type="ARBA" id="ARBA00022448"/>
    </source>
</evidence>
<keyword evidence="4 7" id="KW-0812">Transmembrane</keyword>
<dbReference type="Proteomes" id="UP000256373">
    <property type="component" value="Unassembled WGS sequence"/>
</dbReference>
<dbReference type="InterPro" id="IPR012910">
    <property type="entry name" value="Plug_dom"/>
</dbReference>
<evidence type="ECO:0000256" key="3">
    <source>
        <dbReference type="ARBA" id="ARBA00022452"/>
    </source>
</evidence>
<dbReference type="FunFam" id="2.170.130.10:FF:000003">
    <property type="entry name" value="SusC/RagA family TonB-linked outer membrane protein"/>
    <property type="match status" value="1"/>
</dbReference>
<dbReference type="NCBIfam" id="TIGR04056">
    <property type="entry name" value="OMP_RagA_SusC"/>
    <property type="match status" value="1"/>
</dbReference>
<comment type="subcellular location">
    <subcellularLocation>
        <location evidence="1 7">Cell outer membrane</location>
        <topology evidence="1 7">Multi-pass membrane protein</topology>
    </subcellularLocation>
</comment>
<organism evidence="10 11">
    <name type="scientific">Dyadobacter luteus</name>
    <dbReference type="NCBI Taxonomy" id="2259619"/>
    <lineage>
        <taxon>Bacteria</taxon>
        <taxon>Pseudomonadati</taxon>
        <taxon>Bacteroidota</taxon>
        <taxon>Cytophagia</taxon>
        <taxon>Cytophagales</taxon>
        <taxon>Spirosomataceae</taxon>
        <taxon>Dyadobacter</taxon>
    </lineage>
</organism>
<evidence type="ECO:0000256" key="7">
    <source>
        <dbReference type="PROSITE-ProRule" id="PRU01360"/>
    </source>
</evidence>
<dbReference type="InterPro" id="IPR037066">
    <property type="entry name" value="Plug_dom_sf"/>
</dbReference>
<dbReference type="Gene3D" id="2.170.130.10">
    <property type="entry name" value="TonB-dependent receptor, plug domain"/>
    <property type="match status" value="1"/>
</dbReference>
<accession>A0A3D8YGM6</accession>
<reference evidence="10 11" key="1">
    <citation type="submission" date="2018-07" db="EMBL/GenBank/DDBJ databases">
        <title>Dyadobacter roseus sp. nov., isolated from rose rhizosphere soil.</title>
        <authorList>
            <person name="Chen L."/>
        </authorList>
    </citation>
    <scope>NUCLEOTIDE SEQUENCE [LARGE SCALE GENOMIC DNA]</scope>
    <source>
        <strain evidence="10 11">RS19</strain>
    </source>
</reference>
<evidence type="ECO:0000256" key="5">
    <source>
        <dbReference type="ARBA" id="ARBA00023136"/>
    </source>
</evidence>
<dbReference type="Gene3D" id="2.40.170.20">
    <property type="entry name" value="TonB-dependent receptor, beta-barrel domain"/>
    <property type="match status" value="1"/>
</dbReference>
<keyword evidence="3 7" id="KW-1134">Transmembrane beta strand</keyword>
<dbReference type="InterPro" id="IPR039426">
    <property type="entry name" value="TonB-dep_rcpt-like"/>
</dbReference>
<evidence type="ECO:0000313" key="11">
    <source>
        <dbReference type="Proteomes" id="UP000256373"/>
    </source>
</evidence>
<evidence type="ECO:0000256" key="6">
    <source>
        <dbReference type="ARBA" id="ARBA00023237"/>
    </source>
</evidence>
<sequence>MVLCGVLEVTAAAVYGQNASINVRNVSVKEVFRLLKKKAGIDILYVSDDLKHTGNVTIQAVNTPVTTILDACLEGQPLYYTIDKSTVLIRKKPELKPAIKADIKKADLRIPITGSVYDKDGNALIGASILIKNSQGQGTTTDSKGLFLLQAEEGSILVVSYIGFVSREVTVGKNNNIDIVLLAENKSLDDVVVLGYGSTTKQSLVSSVVQVSSAELKTAPTANLSSMLQGRLPGLITRQASGQPGSDGASLLVRGMNTLSSSSPLIIVDGIERGFPSINPDEIESVTVLKDAASAAVYGARAANGVILVTTKRGTVQKPTITFNSSLALSSNTRFPEFLNGPEYAKWYDKAQQMDGIAETGRRFTTEEIDRITNGDPQGVFGNTDWFGMLFKSVAPIYTNNLSLNGGSDKFKYFVSVGSYNQQGIIARTSNNRYNFRTNIDAQVAERFKASFGIAVRDETTNQPGLSAGNGNSYASIFSQAMMSYPFLRATNANGMPVGSFNTGNGNQNPLAARDLSGKQDTRSSSVQGNISLTYDIPGIQGLNLKVNGGLDKGYSMRKSALLPYLLSVYNNTTRNFTETYARHALTGNATINQWFADSWQTTIQPSVNYNRTFGAHKVGGMLLYEYIRQNETSLSGGRRGFPITDIMDLNWGEEVIDDLVKGGHKMFHRAGYVSRLTYDYKGKYLMEFTGRYDGSTRLPANNRWGLFPAVAVGWRISDEDFFKRNAHFVNDLKLRASTGRLGNDAVGNYAYLRTMQMGANPVAMIGDKLVRSLGVTGVPNADIRWETTTTYNAGFESTLWNGLLGLEADVFYNVTKDILQAQSGLMPPSMGGYFPARVNSGIVDNRGFELIVTHRKSIGDFYYNVRGNVSWARNKVIETTENVNVPDHLRRTGRQIGMKYGFVADGLFQSEEEIANSALFGPSRVGEVKLKDLNGDGKITWDQDWTVIGRSSTPEMMFGLNVGGGYKAFDFNLFFQGAAMADVALSGLYSTSEVYDNTFYTMAFYQDGNAPKYLAEGAWTPENTNAKYPRLSTISAQSGGKFSSWWIKDASYVRLKSAQIGYTLPPTITKRLKIDNLRVHVSASNLFTLSGLEYLDPEMPDVNQGYYPQQKLVEAGLSLSF</sequence>
<comment type="similarity">
    <text evidence="7">Belongs to the TonB-dependent receptor family.</text>
</comment>
<dbReference type="Pfam" id="PF07715">
    <property type="entry name" value="Plug"/>
    <property type="match status" value="1"/>
</dbReference>
<dbReference type="SUPFAM" id="SSF49464">
    <property type="entry name" value="Carboxypeptidase regulatory domain-like"/>
    <property type="match status" value="1"/>
</dbReference>
<comment type="caution">
    <text evidence="10">The sequence shown here is derived from an EMBL/GenBank/DDBJ whole genome shotgun (WGS) entry which is preliminary data.</text>
</comment>
<dbReference type="EMBL" id="QNUL01000002">
    <property type="protein sequence ID" value="REA63827.1"/>
    <property type="molecule type" value="Genomic_DNA"/>
</dbReference>
<proteinExistence type="inferred from homology"/>
<feature type="region of interest" description="Disordered" evidence="8">
    <location>
        <begin position="502"/>
        <end position="525"/>
    </location>
</feature>
<dbReference type="PROSITE" id="PS52016">
    <property type="entry name" value="TONB_DEPENDENT_REC_3"/>
    <property type="match status" value="1"/>
</dbReference>
<dbReference type="Gene3D" id="2.60.40.1120">
    <property type="entry name" value="Carboxypeptidase-like, regulatory domain"/>
    <property type="match status" value="1"/>
</dbReference>
<name>A0A3D8YGM6_9BACT</name>
<evidence type="ECO:0000256" key="4">
    <source>
        <dbReference type="ARBA" id="ARBA00022692"/>
    </source>
</evidence>
<evidence type="ECO:0000259" key="9">
    <source>
        <dbReference type="Pfam" id="PF07715"/>
    </source>
</evidence>
<protein>
    <submittedName>
        <fullName evidence="10">TonB-dependent receptor</fullName>
    </submittedName>
</protein>
<dbReference type="GO" id="GO:0009279">
    <property type="term" value="C:cell outer membrane"/>
    <property type="evidence" value="ECO:0007669"/>
    <property type="project" value="UniProtKB-SubCell"/>
</dbReference>
<dbReference type="AlphaFoldDB" id="A0A3D8YGM6"/>
<feature type="domain" description="TonB-dependent receptor plug" evidence="9">
    <location>
        <begin position="201"/>
        <end position="306"/>
    </location>
</feature>
<dbReference type="OrthoDB" id="9768177at2"/>
<keyword evidence="11" id="KW-1185">Reference proteome</keyword>
<dbReference type="InterPro" id="IPR036942">
    <property type="entry name" value="Beta-barrel_TonB_sf"/>
</dbReference>
<evidence type="ECO:0000313" key="10">
    <source>
        <dbReference type="EMBL" id="REA63827.1"/>
    </source>
</evidence>
<evidence type="ECO:0000256" key="1">
    <source>
        <dbReference type="ARBA" id="ARBA00004571"/>
    </source>
</evidence>
<keyword evidence="2 7" id="KW-0813">Transport</keyword>